<evidence type="ECO:0000256" key="2">
    <source>
        <dbReference type="SAM" id="Phobius"/>
    </source>
</evidence>
<organism evidence="3 4">
    <name type="scientific">Alkalispirillum mobile</name>
    <dbReference type="NCBI Taxonomy" id="85925"/>
    <lineage>
        <taxon>Bacteria</taxon>
        <taxon>Pseudomonadati</taxon>
        <taxon>Pseudomonadota</taxon>
        <taxon>Gammaproteobacteria</taxon>
        <taxon>Chromatiales</taxon>
        <taxon>Ectothiorhodospiraceae</taxon>
        <taxon>Alkalispirillum</taxon>
    </lineage>
</organism>
<dbReference type="RefSeq" id="WP_147436981.1">
    <property type="nucleotide sequence ID" value="NZ_RCDA01000005.1"/>
</dbReference>
<gene>
    <name evidence="3" type="ORF">DFR31_2541</name>
</gene>
<dbReference type="EMBL" id="RCDA01000005">
    <property type="protein sequence ID" value="RLK46834.1"/>
    <property type="molecule type" value="Genomic_DNA"/>
</dbReference>
<evidence type="ECO:0000256" key="1">
    <source>
        <dbReference type="SAM" id="MobiDB-lite"/>
    </source>
</evidence>
<name>A0A498BS97_9GAMM</name>
<dbReference type="AlphaFoldDB" id="A0A498BS97"/>
<reference evidence="3 4" key="1">
    <citation type="submission" date="2018-10" db="EMBL/GenBank/DDBJ databases">
        <title>Genomic Encyclopedia of Type Strains, Phase IV (KMG-IV): sequencing the most valuable type-strain genomes for metagenomic binning, comparative biology and taxonomic classification.</title>
        <authorList>
            <person name="Goeker M."/>
        </authorList>
    </citation>
    <scope>NUCLEOTIDE SEQUENCE [LARGE SCALE GENOMIC DNA]</scope>
    <source>
        <strain evidence="3 4">DSM 12769</strain>
    </source>
</reference>
<dbReference type="OrthoDB" id="9961577at2"/>
<keyword evidence="2" id="KW-0472">Membrane</keyword>
<keyword evidence="4" id="KW-1185">Reference proteome</keyword>
<evidence type="ECO:0000313" key="3">
    <source>
        <dbReference type="EMBL" id="RLK46834.1"/>
    </source>
</evidence>
<comment type="caution">
    <text evidence="3">The sequence shown here is derived from an EMBL/GenBank/DDBJ whole genome shotgun (WGS) entry which is preliminary data.</text>
</comment>
<proteinExistence type="predicted"/>
<feature type="transmembrane region" description="Helical" evidence="2">
    <location>
        <begin position="24"/>
        <end position="46"/>
    </location>
</feature>
<keyword evidence="2" id="KW-0812">Transmembrane</keyword>
<protein>
    <submittedName>
        <fullName evidence="3">Uncharacterized protein</fullName>
    </submittedName>
</protein>
<sequence>MPDKAMDEWISQERDKLSQLANRALLRANVIVGAVMLALLAAFYLAAEARELPFTVVVAVLLFLMLLGPPLFTLAVSAARRLLWQREVGRRIRRLRATGFLTSYVDALPAGALHALPPAAREELEATLEREREGRLPAEGEYAEALFIALALDEATRTRMPRRHGSTQSRSAGPSRPKGRN</sequence>
<keyword evidence="2" id="KW-1133">Transmembrane helix</keyword>
<dbReference type="Proteomes" id="UP000275461">
    <property type="component" value="Unassembled WGS sequence"/>
</dbReference>
<accession>A0A498BS97</accession>
<evidence type="ECO:0000313" key="4">
    <source>
        <dbReference type="Proteomes" id="UP000275461"/>
    </source>
</evidence>
<feature type="region of interest" description="Disordered" evidence="1">
    <location>
        <begin position="157"/>
        <end position="181"/>
    </location>
</feature>
<feature type="transmembrane region" description="Helical" evidence="2">
    <location>
        <begin position="52"/>
        <end position="76"/>
    </location>
</feature>